<evidence type="ECO:0000256" key="1">
    <source>
        <dbReference type="ARBA" id="ARBA00022729"/>
    </source>
</evidence>
<organism evidence="4 5">
    <name type="scientific">Streptococcus alactolyticus</name>
    <dbReference type="NCBI Taxonomy" id="29389"/>
    <lineage>
        <taxon>Bacteria</taxon>
        <taxon>Bacillati</taxon>
        <taxon>Bacillota</taxon>
        <taxon>Bacilli</taxon>
        <taxon>Lactobacillales</taxon>
        <taxon>Streptococcaceae</taxon>
        <taxon>Streptococcus</taxon>
    </lineage>
</organism>
<accession>A0A6N7WPI2</accession>
<reference evidence="4 5" key="1">
    <citation type="submission" date="2019-08" db="EMBL/GenBank/DDBJ databases">
        <title>In-depth cultivation of the pig gut microbiome towards novel bacterial diversity and tailored functional studies.</title>
        <authorList>
            <person name="Wylensek D."/>
            <person name="Hitch T.C.A."/>
            <person name="Clavel T."/>
        </authorList>
    </citation>
    <scope>NUCLEOTIDE SEQUENCE [LARGE SCALE GENOMIC DNA]</scope>
    <source>
        <strain evidence="4 5">BL-178-WT-3A</strain>
    </source>
</reference>
<protein>
    <submittedName>
        <fullName evidence="4">Prolyl oligopeptidase family serine peptidase</fullName>
    </submittedName>
</protein>
<dbReference type="Gene3D" id="3.40.50.1820">
    <property type="entry name" value="alpha/beta hydrolase"/>
    <property type="match status" value="1"/>
</dbReference>
<dbReference type="InterPro" id="IPR029058">
    <property type="entry name" value="AB_hydrolase_fold"/>
</dbReference>
<feature type="domain" description="Esterase Ig-like N-terminal" evidence="3">
    <location>
        <begin position="12"/>
        <end position="120"/>
    </location>
</feature>
<evidence type="ECO:0000313" key="4">
    <source>
        <dbReference type="EMBL" id="MST53840.1"/>
    </source>
</evidence>
<dbReference type="GeneID" id="99636478"/>
<evidence type="ECO:0000259" key="2">
    <source>
        <dbReference type="Pfam" id="PF00326"/>
    </source>
</evidence>
<sequence length="471" mass="52335">MKNSIDSIALYIKGYEFGPGVPKIILTLANPISAVSTESLIVVTAGENRQVSQVYISDNEGHLIGRDESVYLTIEMPVTFDQKQMKNVSSPFFFNGANYHHEWVRDYKVSIKGLLVTMGHEVVTLEIEDYNAITNLLSPDVAPFQYHSEYSGTYTNPLTKQDEALRLQCVAYEPETAKTAEKLPLLIWLHGQGEGGSDVDITLLGNKVVALAQPKIQAHFEGEGGTGAYILALQCPTYWMDEGDGKNGVGAGVSRYTDIVMDAIQDFVSRNPKIDKNRLYLTGCSNGGYMTLNLAIHNPNYFAALIPQAAAYAYHCYQRQSDGTYALSTDNGTFIQTDEVYFDEAKLNAIKDTPIWFIHAADDTIVAPENYSLPIYKSLLDSGATNAWFSYYESVEGSDIKGMTYPGHWSWLYFFNDEVFGVQSMADIKKATDLSGFSPNNADKGGRSQAKVNGICYHNLFDWLNVQKKPF</sequence>
<dbReference type="OrthoDB" id="9764953at2"/>
<dbReference type="InterPro" id="IPR001375">
    <property type="entry name" value="Peptidase_S9_cat"/>
</dbReference>
<dbReference type="SUPFAM" id="SSF53474">
    <property type="entry name" value="alpha/beta-Hydrolases"/>
    <property type="match status" value="1"/>
</dbReference>
<dbReference type="RefSeq" id="WP_154454966.1">
    <property type="nucleotide sequence ID" value="NZ_BRXN01000002.1"/>
</dbReference>
<dbReference type="AlphaFoldDB" id="A0A6N7WPI2"/>
<dbReference type="PANTHER" id="PTHR43037">
    <property type="entry name" value="UNNAMED PRODUCT-RELATED"/>
    <property type="match status" value="1"/>
</dbReference>
<dbReference type="Pfam" id="PF00326">
    <property type="entry name" value="Peptidase_S9"/>
    <property type="match status" value="1"/>
</dbReference>
<proteinExistence type="predicted"/>
<dbReference type="GO" id="GO:0006508">
    <property type="term" value="P:proteolysis"/>
    <property type="evidence" value="ECO:0007669"/>
    <property type="project" value="InterPro"/>
</dbReference>
<evidence type="ECO:0000259" key="3">
    <source>
        <dbReference type="Pfam" id="PF18435"/>
    </source>
</evidence>
<feature type="domain" description="Peptidase S9 prolyl oligopeptidase catalytic" evidence="2">
    <location>
        <begin position="254"/>
        <end position="370"/>
    </location>
</feature>
<dbReference type="Pfam" id="PF18435">
    <property type="entry name" value="EstA_Ig_like"/>
    <property type="match status" value="1"/>
</dbReference>
<keyword evidence="1" id="KW-0732">Signal</keyword>
<dbReference type="GO" id="GO:0008236">
    <property type="term" value="F:serine-type peptidase activity"/>
    <property type="evidence" value="ECO:0007669"/>
    <property type="project" value="InterPro"/>
</dbReference>
<dbReference type="PANTHER" id="PTHR43037:SF1">
    <property type="entry name" value="BLL1128 PROTEIN"/>
    <property type="match status" value="1"/>
</dbReference>
<comment type="caution">
    <text evidence="4">The sequence shown here is derived from an EMBL/GenBank/DDBJ whole genome shotgun (WGS) entry which is preliminary data.</text>
</comment>
<dbReference type="Proteomes" id="UP000471052">
    <property type="component" value="Unassembled WGS sequence"/>
</dbReference>
<dbReference type="EMBL" id="VUNP01000019">
    <property type="protein sequence ID" value="MST53840.1"/>
    <property type="molecule type" value="Genomic_DNA"/>
</dbReference>
<dbReference type="InterPro" id="IPR041172">
    <property type="entry name" value="EstA_Ig-like_N"/>
</dbReference>
<name>A0A6N7WPI2_STRAY</name>
<evidence type="ECO:0000313" key="5">
    <source>
        <dbReference type="Proteomes" id="UP000471052"/>
    </source>
</evidence>
<dbReference type="InterPro" id="IPR050955">
    <property type="entry name" value="Plant_Biomass_Hydrol_Est"/>
</dbReference>
<gene>
    <name evidence="4" type="ORF">FYJ82_05450</name>
</gene>